<name>A0A0C4EAB5_MAGP6</name>
<dbReference type="InterPro" id="IPR010730">
    <property type="entry name" value="HET"/>
</dbReference>
<dbReference type="Proteomes" id="UP000011715">
    <property type="component" value="Unassembled WGS sequence"/>
</dbReference>
<feature type="region of interest" description="Disordered" evidence="1">
    <location>
        <begin position="549"/>
        <end position="580"/>
    </location>
</feature>
<accession>A0A0C4EAB5</accession>
<evidence type="ECO:0000313" key="3">
    <source>
        <dbReference type="EMBL" id="KLU91055.1"/>
    </source>
</evidence>
<evidence type="ECO:0000313" key="4">
    <source>
        <dbReference type="EnsemblFungi" id="MAPG_09579T0"/>
    </source>
</evidence>
<gene>
    <name evidence="3" type="ORF">MAPG_09579</name>
</gene>
<proteinExistence type="predicted"/>
<protein>
    <recommendedName>
        <fullName evidence="2">Heterokaryon incompatibility domain-containing protein</fullName>
    </recommendedName>
</protein>
<keyword evidence="5" id="KW-1185">Reference proteome</keyword>
<organism evidence="4 5">
    <name type="scientific">Magnaporthiopsis poae (strain ATCC 64411 / 73-15)</name>
    <name type="common">Kentucky bluegrass fungus</name>
    <name type="synonym">Magnaporthe poae</name>
    <dbReference type="NCBI Taxonomy" id="644358"/>
    <lineage>
        <taxon>Eukaryota</taxon>
        <taxon>Fungi</taxon>
        <taxon>Dikarya</taxon>
        <taxon>Ascomycota</taxon>
        <taxon>Pezizomycotina</taxon>
        <taxon>Sordariomycetes</taxon>
        <taxon>Sordariomycetidae</taxon>
        <taxon>Magnaporthales</taxon>
        <taxon>Magnaporthaceae</taxon>
        <taxon>Magnaporthiopsis</taxon>
    </lineage>
</organism>
<reference evidence="3" key="1">
    <citation type="submission" date="2010-05" db="EMBL/GenBank/DDBJ databases">
        <title>The Genome Sequence of Magnaporthe poae strain ATCC 64411.</title>
        <authorList>
            <consortium name="The Broad Institute Genome Sequencing Platform"/>
            <consortium name="Broad Institute Genome Sequencing Center for Infectious Disease"/>
            <person name="Ma L.-J."/>
            <person name="Dead R."/>
            <person name="Young S."/>
            <person name="Zeng Q."/>
            <person name="Koehrsen M."/>
            <person name="Alvarado L."/>
            <person name="Berlin A."/>
            <person name="Chapman S.B."/>
            <person name="Chen Z."/>
            <person name="Freedman E."/>
            <person name="Gellesch M."/>
            <person name="Goldberg J."/>
            <person name="Griggs A."/>
            <person name="Gujja S."/>
            <person name="Heilman E.R."/>
            <person name="Heiman D."/>
            <person name="Hepburn T."/>
            <person name="Howarth C."/>
            <person name="Jen D."/>
            <person name="Larson L."/>
            <person name="Mehta T."/>
            <person name="Neiman D."/>
            <person name="Pearson M."/>
            <person name="Roberts A."/>
            <person name="Saif S."/>
            <person name="Shea T."/>
            <person name="Shenoy N."/>
            <person name="Sisk P."/>
            <person name="Stolte C."/>
            <person name="Sykes S."/>
            <person name="Walk T."/>
            <person name="White J."/>
            <person name="Yandava C."/>
            <person name="Haas B."/>
            <person name="Nusbaum C."/>
            <person name="Birren B."/>
        </authorList>
    </citation>
    <scope>NUCLEOTIDE SEQUENCE</scope>
    <source>
        <strain evidence="3">ATCC 64411</strain>
    </source>
</reference>
<feature type="domain" description="Heterokaryon incompatibility" evidence="2">
    <location>
        <begin position="184"/>
        <end position="336"/>
    </location>
</feature>
<reference evidence="4" key="5">
    <citation type="submission" date="2015-06" db="UniProtKB">
        <authorList>
            <consortium name="EnsemblFungi"/>
        </authorList>
    </citation>
    <scope>IDENTIFICATION</scope>
    <source>
        <strain evidence="4">ATCC 64411</strain>
    </source>
</reference>
<reference evidence="3" key="3">
    <citation type="submission" date="2011-03" db="EMBL/GenBank/DDBJ databases">
        <title>Annotation of Magnaporthe poae ATCC 64411.</title>
        <authorList>
            <person name="Ma L.-J."/>
            <person name="Dead R."/>
            <person name="Young S.K."/>
            <person name="Zeng Q."/>
            <person name="Gargeya S."/>
            <person name="Fitzgerald M."/>
            <person name="Haas B."/>
            <person name="Abouelleil A."/>
            <person name="Alvarado L."/>
            <person name="Arachchi H.M."/>
            <person name="Berlin A."/>
            <person name="Brown A."/>
            <person name="Chapman S.B."/>
            <person name="Chen Z."/>
            <person name="Dunbar C."/>
            <person name="Freedman E."/>
            <person name="Gearin G."/>
            <person name="Gellesch M."/>
            <person name="Goldberg J."/>
            <person name="Griggs A."/>
            <person name="Gujja S."/>
            <person name="Heiman D."/>
            <person name="Howarth C."/>
            <person name="Larson L."/>
            <person name="Lui A."/>
            <person name="MacDonald P.J.P."/>
            <person name="Mehta T."/>
            <person name="Montmayeur A."/>
            <person name="Murphy C."/>
            <person name="Neiman D."/>
            <person name="Pearson M."/>
            <person name="Priest M."/>
            <person name="Roberts A."/>
            <person name="Saif S."/>
            <person name="Shea T."/>
            <person name="Shenoy N."/>
            <person name="Sisk P."/>
            <person name="Stolte C."/>
            <person name="Sykes S."/>
            <person name="Yandava C."/>
            <person name="Wortman J."/>
            <person name="Nusbaum C."/>
            <person name="Birren B."/>
        </authorList>
    </citation>
    <scope>NUCLEOTIDE SEQUENCE</scope>
    <source>
        <strain evidence="3">ATCC 64411</strain>
    </source>
</reference>
<dbReference type="OMA" id="VESLCWQ"/>
<reference evidence="4" key="4">
    <citation type="journal article" date="2015" name="G3 (Bethesda)">
        <title>Genome sequences of three phytopathogenic species of the Magnaporthaceae family of fungi.</title>
        <authorList>
            <person name="Okagaki L.H."/>
            <person name="Nunes C.C."/>
            <person name="Sailsbery J."/>
            <person name="Clay B."/>
            <person name="Brown D."/>
            <person name="John T."/>
            <person name="Oh Y."/>
            <person name="Young N."/>
            <person name="Fitzgerald M."/>
            <person name="Haas B.J."/>
            <person name="Zeng Q."/>
            <person name="Young S."/>
            <person name="Adiconis X."/>
            <person name="Fan L."/>
            <person name="Levin J.Z."/>
            <person name="Mitchell T.K."/>
            <person name="Okubara P.A."/>
            <person name="Farman M.L."/>
            <person name="Kohn L.M."/>
            <person name="Birren B."/>
            <person name="Ma L.-J."/>
            <person name="Dean R.A."/>
        </authorList>
    </citation>
    <scope>NUCLEOTIDE SEQUENCE</scope>
    <source>
        <strain evidence="4">ATCC 64411 / 73-15</strain>
    </source>
</reference>
<dbReference type="OrthoDB" id="47007at2759"/>
<dbReference type="PANTHER" id="PTHR33112">
    <property type="entry name" value="DOMAIN PROTEIN, PUTATIVE-RELATED"/>
    <property type="match status" value="1"/>
</dbReference>
<dbReference type="AlphaFoldDB" id="A0A0C4EAB5"/>
<dbReference type="eggNOG" id="ENOG502SICY">
    <property type="taxonomic scope" value="Eukaryota"/>
</dbReference>
<evidence type="ECO:0000313" key="5">
    <source>
        <dbReference type="Proteomes" id="UP000011715"/>
    </source>
</evidence>
<dbReference type="VEuPathDB" id="FungiDB:MAPG_09579"/>
<reference evidence="5" key="2">
    <citation type="submission" date="2010-05" db="EMBL/GenBank/DDBJ databases">
        <title>The genome sequence of Magnaporthe poae strain ATCC 64411.</title>
        <authorList>
            <person name="Ma L.-J."/>
            <person name="Dead R."/>
            <person name="Young S."/>
            <person name="Zeng Q."/>
            <person name="Koehrsen M."/>
            <person name="Alvarado L."/>
            <person name="Berlin A."/>
            <person name="Chapman S.B."/>
            <person name="Chen Z."/>
            <person name="Freedman E."/>
            <person name="Gellesch M."/>
            <person name="Goldberg J."/>
            <person name="Griggs A."/>
            <person name="Gujja S."/>
            <person name="Heilman E.R."/>
            <person name="Heiman D."/>
            <person name="Hepburn T."/>
            <person name="Howarth C."/>
            <person name="Jen D."/>
            <person name="Larson L."/>
            <person name="Mehta T."/>
            <person name="Neiman D."/>
            <person name="Pearson M."/>
            <person name="Roberts A."/>
            <person name="Saif S."/>
            <person name="Shea T."/>
            <person name="Shenoy N."/>
            <person name="Sisk P."/>
            <person name="Stolte C."/>
            <person name="Sykes S."/>
            <person name="Walk T."/>
            <person name="White J."/>
            <person name="Yandava C."/>
            <person name="Haas B."/>
            <person name="Nusbaum C."/>
            <person name="Birren B."/>
        </authorList>
    </citation>
    <scope>NUCLEOTIDE SEQUENCE [LARGE SCALE GENOMIC DNA]</scope>
    <source>
        <strain evidence="5">ATCC 64411 / 73-15</strain>
    </source>
</reference>
<dbReference type="PANTHER" id="PTHR33112:SF16">
    <property type="entry name" value="HETEROKARYON INCOMPATIBILITY DOMAIN-CONTAINING PROTEIN"/>
    <property type="match status" value="1"/>
</dbReference>
<evidence type="ECO:0000256" key="1">
    <source>
        <dbReference type="SAM" id="MobiDB-lite"/>
    </source>
</evidence>
<dbReference type="Pfam" id="PF06985">
    <property type="entry name" value="HET"/>
    <property type="match status" value="1"/>
</dbReference>
<dbReference type="STRING" id="644358.A0A0C4EAB5"/>
<evidence type="ECO:0000259" key="2">
    <source>
        <dbReference type="Pfam" id="PF06985"/>
    </source>
</evidence>
<dbReference type="EMBL" id="ADBL01002448">
    <property type="status" value="NOT_ANNOTATED_CDS"/>
    <property type="molecule type" value="Genomic_DNA"/>
</dbReference>
<dbReference type="EMBL" id="GL876976">
    <property type="protein sequence ID" value="KLU91055.1"/>
    <property type="molecule type" value="Genomic_DNA"/>
</dbReference>
<dbReference type="EnsemblFungi" id="MAPG_09579T0">
    <property type="protein sequence ID" value="MAPG_09579T0"/>
    <property type="gene ID" value="MAPG_09579"/>
</dbReference>
<sequence length="596" mass="66704">MAVCSLCHGAQKPRRLGFPHQPDLQSLQTAAVGCSLCRLILGQIDLVVEEFRVVSQQSDFQKFYPGGYPRFDLFLVRRQNTGHGFLILCHGITDDFIYVLGAIGLSVRDDDPLAAVMPGRVLDGALGVKTTLRRAAKWLRACNKHRTCLPWLSPLPRRVIDVGENSDSRTVRLVEPPAETRARYVALSHCWGRSSLPLTTTENKPQRLRGIGLGEMSRSFEDAIMVTRSLRVRYIWIDSLCIVQNDAQDWDAEAAKMHLVYSNSFLTLSITGAKDGTIGCFHRAPREYPRLPYMHKTGIYGEVYACAVPVHKEVETREYINMDDEPLSARGWCFQERVLSRRILHFASDQMYFECTWGFRSEDGLHLPSRFPYTDEMQPIRRTIALGAWYRYIEMYGPRVFTKGSDKLPAIGGIAAMFAKNLNDQYIAGIWRSDVIQGLLWQGLGVTDVEDDRVVPSWSWAAINGTPAYGGVTAGEWAPMASVLDCQVELEGKSAFGRVKSGCIKMKAPLLPVVLTHSRSHPKDTTDGFPHEAKSLSFRTSQGTGLGSYAASTLSVGDTPRPSPWREKTARCSPWSSPKVAGRDFSPATKPYWLYQ</sequence>